<dbReference type="InterPro" id="IPR036770">
    <property type="entry name" value="Ankyrin_rpt-contain_sf"/>
</dbReference>
<dbReference type="InterPro" id="IPR001660">
    <property type="entry name" value="SAM"/>
</dbReference>
<dbReference type="CDD" id="cd09521">
    <property type="entry name" value="SAM_ASZ1"/>
    <property type="match status" value="1"/>
</dbReference>
<dbReference type="Gene3D" id="1.25.40.20">
    <property type="entry name" value="Ankyrin repeat-containing domain"/>
    <property type="match status" value="2"/>
</dbReference>
<evidence type="ECO:0000256" key="11">
    <source>
        <dbReference type="ARBA" id="ARBA00023158"/>
    </source>
</evidence>
<evidence type="ECO:0000256" key="14">
    <source>
        <dbReference type="ARBA" id="ARBA00030354"/>
    </source>
</evidence>
<evidence type="ECO:0000256" key="10">
    <source>
        <dbReference type="ARBA" id="ARBA00023043"/>
    </source>
</evidence>
<evidence type="ECO:0000256" key="2">
    <source>
        <dbReference type="ARBA" id="ARBA00011479"/>
    </source>
</evidence>
<keyword evidence="17" id="KW-0472">Membrane</keyword>
<comment type="subunit">
    <text evidence="2">Interacts with DDX4, PIWIL1, RANBP9 and TDRD1.</text>
</comment>
<dbReference type="FunFam" id="1.10.150.50:FF:000060">
    <property type="entry name" value="Ankyrin repeat, SAM and basic leucine zipper domain-containing protein 1"/>
    <property type="match status" value="1"/>
</dbReference>
<dbReference type="InterPro" id="IPR002110">
    <property type="entry name" value="Ankyrin_rpt"/>
</dbReference>
<dbReference type="AlphaFoldDB" id="A0A7J7WK59"/>
<keyword evidence="5" id="KW-0963">Cytoplasm</keyword>
<keyword evidence="12" id="KW-0469">Meiosis</keyword>
<dbReference type="Proteomes" id="UP000558488">
    <property type="component" value="Unassembled WGS sequence"/>
</dbReference>
<dbReference type="SUPFAM" id="SSF140860">
    <property type="entry name" value="Pseudo ankyrin repeat-like"/>
    <property type="match status" value="1"/>
</dbReference>
<dbReference type="OrthoDB" id="439236at2759"/>
<dbReference type="PRINTS" id="PR01415">
    <property type="entry name" value="ANKYRIN"/>
</dbReference>
<dbReference type="Pfam" id="PF12796">
    <property type="entry name" value="Ank_2"/>
    <property type="match status" value="1"/>
</dbReference>
<dbReference type="Gene3D" id="1.10.150.50">
    <property type="entry name" value="Transcription Factor, Ets-1"/>
    <property type="match status" value="1"/>
</dbReference>
<dbReference type="GO" id="GO:0007283">
    <property type="term" value="P:spermatogenesis"/>
    <property type="evidence" value="ECO:0007669"/>
    <property type="project" value="UniProtKB-KW"/>
</dbReference>
<sequence length="479" mass="53486">MAAGKAASVFQGLAVAGGGESSDSEDDGWEIGYRDRAPQKLKGPVPTEDKNETFKRALTTGDISLVQELLNSGISVDSSFQYGWTPLMYAASVSNVELVRVLLDRGANASFDKDKQTILITACSARGSEEQILKCVELLLSRNADPNVACRRLMTPIMYAARDGHPQVVALLVAHGAEVNTQDENGYTALTWAARQGHKNVVLKLLELGANKMLQTKHGNTPSEIAKRNKHLEIFSFLSLTLNPLKGKLQHLTKEETICKLLTTDSDKEKDSIFSSYTAFGDLEVFLHGLGLEHMTDLLKERDITLRHLLTMRKDEFTKNGITSRDQQKILAALKELEVEDIKFGELPEIAKLEISGDEFLNFLLKLNKQCGHLITAVQNIITELPVNSHKIVLEWASPRNFTSVCEELVSNVEDLSEEVCKLKDLIQKLQNERENDPTHIPLTEEEPTWNNRILKRTAITVCGFGFLLFICKLIFQRK</sequence>
<dbReference type="PANTHER" id="PTHR24157:SF3">
    <property type="entry name" value="ANKYRIN REPEAT, SAM AND BASIC LEUCINE ZIPPER DOMAIN-CONTAINING PROTEIN 1"/>
    <property type="match status" value="1"/>
</dbReference>
<dbReference type="GO" id="GO:0051321">
    <property type="term" value="P:meiotic cell cycle"/>
    <property type="evidence" value="ECO:0007669"/>
    <property type="project" value="UniProtKB-KW"/>
</dbReference>
<evidence type="ECO:0000256" key="8">
    <source>
        <dbReference type="ARBA" id="ARBA00022782"/>
    </source>
</evidence>
<keyword evidence="9" id="KW-0744">Spermatogenesis</keyword>
<comment type="subcellular location">
    <subcellularLocation>
        <location evidence="1">Cytoplasm</location>
    </subcellularLocation>
</comment>
<keyword evidence="6" id="KW-0597">Phosphoprotein</keyword>
<comment type="caution">
    <text evidence="19">The sequence shown here is derived from an EMBL/GenBank/DDBJ whole genome shotgun (WGS) entry which is preliminary data.</text>
</comment>
<dbReference type="GO" id="GO:0031047">
    <property type="term" value="P:regulatory ncRNA-mediated gene silencing"/>
    <property type="evidence" value="ECO:0007669"/>
    <property type="project" value="UniProtKB-KW"/>
</dbReference>
<evidence type="ECO:0000256" key="9">
    <source>
        <dbReference type="ARBA" id="ARBA00022871"/>
    </source>
</evidence>
<feature type="domain" description="SAM" evidence="18">
    <location>
        <begin position="276"/>
        <end position="338"/>
    </location>
</feature>
<keyword evidence="17" id="KW-0812">Transmembrane</keyword>
<dbReference type="Pfam" id="PF07647">
    <property type="entry name" value="SAM_2"/>
    <property type="match status" value="1"/>
</dbReference>
<dbReference type="SMART" id="SM00248">
    <property type="entry name" value="ANK"/>
    <property type="match status" value="5"/>
</dbReference>
<keyword evidence="17" id="KW-1133">Transmembrane helix</keyword>
<evidence type="ECO:0000256" key="15">
    <source>
        <dbReference type="PROSITE-ProRule" id="PRU00023"/>
    </source>
</evidence>
<evidence type="ECO:0000256" key="4">
    <source>
        <dbReference type="ARBA" id="ARBA00022473"/>
    </source>
</evidence>
<dbReference type="FunFam" id="1.25.40.20:FF:000192">
    <property type="entry name" value="Ankyrin repeat, SAM and basic leucine zipper domain-containing 1"/>
    <property type="match status" value="1"/>
</dbReference>
<evidence type="ECO:0000313" key="20">
    <source>
        <dbReference type="Proteomes" id="UP000558488"/>
    </source>
</evidence>
<feature type="transmembrane region" description="Helical" evidence="17">
    <location>
        <begin position="458"/>
        <end position="476"/>
    </location>
</feature>
<keyword evidence="4" id="KW-0217">Developmental protein</keyword>
<keyword evidence="20" id="KW-1185">Reference proteome</keyword>
<dbReference type="GO" id="GO:0030154">
    <property type="term" value="P:cell differentiation"/>
    <property type="evidence" value="ECO:0007669"/>
    <property type="project" value="UniProtKB-KW"/>
</dbReference>
<dbReference type="PROSITE" id="PS50297">
    <property type="entry name" value="ANK_REP_REGION"/>
    <property type="match status" value="3"/>
</dbReference>
<evidence type="ECO:0000256" key="3">
    <source>
        <dbReference type="ARBA" id="ARBA00020117"/>
    </source>
</evidence>
<dbReference type="SUPFAM" id="SSF48403">
    <property type="entry name" value="Ankyrin repeat"/>
    <property type="match status" value="1"/>
</dbReference>
<evidence type="ECO:0000256" key="7">
    <source>
        <dbReference type="ARBA" id="ARBA00022737"/>
    </source>
</evidence>
<evidence type="ECO:0000259" key="18">
    <source>
        <dbReference type="Pfam" id="PF07647"/>
    </source>
</evidence>
<evidence type="ECO:0000256" key="6">
    <source>
        <dbReference type="ARBA" id="ARBA00022553"/>
    </source>
</evidence>
<evidence type="ECO:0000256" key="17">
    <source>
        <dbReference type="SAM" id="Phobius"/>
    </source>
</evidence>
<dbReference type="InterPro" id="IPR013761">
    <property type="entry name" value="SAM/pointed_sf"/>
</dbReference>
<dbReference type="PANTHER" id="PTHR24157">
    <property type="entry name" value="ANKYRIN REPEAT, SAM AND BASIC LEUCINE ZIPPER DOMAIN-CONTAINING PROTEIN 1"/>
    <property type="match status" value="1"/>
</dbReference>
<evidence type="ECO:0000313" key="19">
    <source>
        <dbReference type="EMBL" id="KAF6337797.1"/>
    </source>
</evidence>
<evidence type="ECO:0000256" key="5">
    <source>
        <dbReference type="ARBA" id="ARBA00022490"/>
    </source>
</evidence>
<feature type="repeat" description="ANK" evidence="15">
    <location>
        <begin position="82"/>
        <end position="114"/>
    </location>
</feature>
<dbReference type="PROSITE" id="PS50088">
    <property type="entry name" value="ANK_REPEAT"/>
    <property type="match status" value="3"/>
</dbReference>
<dbReference type="EMBL" id="JACAGB010000010">
    <property type="protein sequence ID" value="KAF6337797.1"/>
    <property type="molecule type" value="Genomic_DNA"/>
</dbReference>
<keyword evidence="8" id="KW-0221">Differentiation</keyword>
<reference evidence="19 20" key="1">
    <citation type="journal article" date="2020" name="Nature">
        <title>Six reference-quality genomes reveal evolution of bat adaptations.</title>
        <authorList>
            <person name="Jebb D."/>
            <person name="Huang Z."/>
            <person name="Pippel M."/>
            <person name="Hughes G.M."/>
            <person name="Lavrichenko K."/>
            <person name="Devanna P."/>
            <person name="Winkler S."/>
            <person name="Jermiin L.S."/>
            <person name="Skirmuntt E.C."/>
            <person name="Katzourakis A."/>
            <person name="Burkitt-Gray L."/>
            <person name="Ray D.A."/>
            <person name="Sullivan K.A.M."/>
            <person name="Roscito J.G."/>
            <person name="Kirilenko B.M."/>
            <person name="Davalos L.M."/>
            <person name="Corthals A.P."/>
            <person name="Power M.L."/>
            <person name="Jones G."/>
            <person name="Ransome R.D."/>
            <person name="Dechmann D.K.N."/>
            <person name="Locatelli A.G."/>
            <person name="Puechmaille S.J."/>
            <person name="Fedrigo O."/>
            <person name="Jarvis E.D."/>
            <person name="Hiller M."/>
            <person name="Vernes S.C."/>
            <person name="Myers E.W."/>
            <person name="Teeling E.C."/>
        </authorList>
    </citation>
    <scope>NUCLEOTIDE SEQUENCE [LARGE SCALE GENOMIC DNA]</scope>
    <source>
        <strain evidence="19">MPipKuh1</strain>
        <tissue evidence="19">Flight muscle</tissue>
    </source>
</reference>
<keyword evidence="7" id="KW-0677">Repeat</keyword>
<keyword evidence="10 15" id="KW-0040">ANK repeat</keyword>
<feature type="region of interest" description="Disordered" evidence="16">
    <location>
        <begin position="16"/>
        <end position="49"/>
    </location>
</feature>
<dbReference type="SUPFAM" id="SSF47769">
    <property type="entry name" value="SAM/Pointed domain"/>
    <property type="match status" value="1"/>
</dbReference>
<organism evidence="19 20">
    <name type="scientific">Pipistrellus kuhlii</name>
    <name type="common">Kuhl's pipistrelle</name>
    <dbReference type="NCBI Taxonomy" id="59472"/>
    <lineage>
        <taxon>Eukaryota</taxon>
        <taxon>Metazoa</taxon>
        <taxon>Chordata</taxon>
        <taxon>Craniata</taxon>
        <taxon>Vertebrata</taxon>
        <taxon>Euteleostomi</taxon>
        <taxon>Mammalia</taxon>
        <taxon>Eutheria</taxon>
        <taxon>Laurasiatheria</taxon>
        <taxon>Chiroptera</taxon>
        <taxon>Yangochiroptera</taxon>
        <taxon>Vespertilionidae</taxon>
        <taxon>Pipistrellus</taxon>
    </lineage>
</organism>
<proteinExistence type="predicted"/>
<comment type="function">
    <text evidence="13">Plays a central role during spermatogenesis by repressing transposable elements and preventing their mobilization, which is essential for the germline integrity. Acts via the piRNA metabolic process, which mediates the repression of transposable elements during meiosis by forming complexes composed of piRNAs and Piwi proteins and governs the methylation and subsequent repression of transposons. Its association with pi-bodies suggests a participation in the primary piRNAs metabolic process. Required prior to the pachytene stage to facilitate the production of multiple types of piRNAs, including those associated with repeats involved in the regulation of retrotransposons. May act by mediating protein-protein interactions during germ cell maturation.</text>
</comment>
<dbReference type="Pfam" id="PF00023">
    <property type="entry name" value="Ank"/>
    <property type="match status" value="1"/>
</dbReference>
<feature type="repeat" description="ANK" evidence="15">
    <location>
        <begin position="185"/>
        <end position="217"/>
    </location>
</feature>
<name>A0A7J7WK59_PIPKU</name>
<feature type="repeat" description="ANK" evidence="15">
    <location>
        <begin position="152"/>
        <end position="184"/>
    </location>
</feature>
<dbReference type="InterPro" id="IPR042650">
    <property type="entry name" value="Asz1_SAM"/>
</dbReference>
<evidence type="ECO:0000256" key="13">
    <source>
        <dbReference type="ARBA" id="ARBA00025297"/>
    </source>
</evidence>
<gene>
    <name evidence="19" type="ORF">mPipKuh1_001112</name>
</gene>
<keyword evidence="11" id="KW-0943">RNA-mediated gene silencing</keyword>
<accession>A0A7J7WK59</accession>
<evidence type="ECO:0000256" key="16">
    <source>
        <dbReference type="SAM" id="MobiDB-lite"/>
    </source>
</evidence>
<dbReference type="GO" id="GO:0071546">
    <property type="term" value="C:pi-body"/>
    <property type="evidence" value="ECO:0007669"/>
    <property type="project" value="TreeGrafter"/>
</dbReference>
<evidence type="ECO:0000256" key="1">
    <source>
        <dbReference type="ARBA" id="ARBA00004496"/>
    </source>
</evidence>
<evidence type="ECO:0000256" key="12">
    <source>
        <dbReference type="ARBA" id="ARBA00023254"/>
    </source>
</evidence>
<protein>
    <recommendedName>
        <fullName evidence="3">Ankyrin repeat, SAM and basic leucine zipper domain-containing protein 1</fullName>
    </recommendedName>
    <alternativeName>
        <fullName evidence="14">Germ cell-specific ankyrin, SAM and basic leucine zipper domain-containing protein</fullName>
    </alternativeName>
</protein>